<name>E6VR85_PSEA9</name>
<reference evidence="1 2" key="2">
    <citation type="journal article" date="2014" name="Genome Announc.">
        <title>Complete Genome Sequence of the Subsurface, Mesophilic Sulfate-Reducing Bacterium Desulfovibrio aespoeensis Aspo-2.</title>
        <authorList>
            <person name="Pedersen K."/>
            <person name="Bengtsson A."/>
            <person name="Edlund J."/>
            <person name="Rabe L."/>
            <person name="Hazen T."/>
            <person name="Chakraborty R."/>
            <person name="Goodwin L."/>
            <person name="Shapiro N."/>
        </authorList>
    </citation>
    <scope>NUCLEOTIDE SEQUENCE [LARGE SCALE GENOMIC DNA]</scope>
    <source>
        <strain evidence="2">ATCC 700646 / DSM 10631 / Aspo-2</strain>
    </source>
</reference>
<dbReference type="Proteomes" id="UP000002191">
    <property type="component" value="Chromosome"/>
</dbReference>
<evidence type="ECO:0000313" key="1">
    <source>
        <dbReference type="EMBL" id="ADU64169.1"/>
    </source>
</evidence>
<accession>E6VR85</accession>
<reference evidence="2" key="1">
    <citation type="submission" date="2010-12" db="EMBL/GenBank/DDBJ databases">
        <title>Complete sequence of Desulfovibrio aespoeensis Aspo-2.</title>
        <authorList>
            <consortium name="US DOE Joint Genome Institute"/>
            <person name="Lucas S."/>
            <person name="Copeland A."/>
            <person name="Lapidus A."/>
            <person name="Cheng J.-F."/>
            <person name="Goodwin L."/>
            <person name="Pitluck S."/>
            <person name="Chertkov O."/>
            <person name="Misra M."/>
            <person name="Detter J.C."/>
            <person name="Han C."/>
            <person name="Tapia R."/>
            <person name="Land M."/>
            <person name="Hauser L."/>
            <person name="Kyrpides N."/>
            <person name="Ivanova N."/>
            <person name="Ovchinnikova G."/>
            <person name="Pedersen K."/>
            <person name="Jagevall S."/>
            <person name="Hazen T."/>
            <person name="Woyke T."/>
        </authorList>
    </citation>
    <scope>NUCLEOTIDE SEQUENCE [LARGE SCALE GENOMIC DNA]</scope>
    <source>
        <strain evidence="2">ATCC 700646 / DSM 10631 / Aspo-2</strain>
    </source>
</reference>
<gene>
    <name evidence="1" type="ordered locus">Daes_3177</name>
</gene>
<dbReference type="AlphaFoldDB" id="E6VR85"/>
<organism evidence="1 2">
    <name type="scientific">Pseudodesulfovibrio aespoeensis (strain ATCC 700646 / DSM 10631 / Aspo-2)</name>
    <name type="common">Desulfovibrio aespoeensis</name>
    <dbReference type="NCBI Taxonomy" id="643562"/>
    <lineage>
        <taxon>Bacteria</taxon>
        <taxon>Pseudomonadati</taxon>
        <taxon>Thermodesulfobacteriota</taxon>
        <taxon>Desulfovibrionia</taxon>
        <taxon>Desulfovibrionales</taxon>
        <taxon>Desulfovibrionaceae</taxon>
    </lineage>
</organism>
<dbReference type="KEGG" id="das:Daes_3177"/>
<dbReference type="EMBL" id="CP002431">
    <property type="protein sequence ID" value="ADU64169.1"/>
    <property type="molecule type" value="Genomic_DNA"/>
</dbReference>
<protein>
    <submittedName>
        <fullName evidence="1">Uncharacterized protein</fullName>
    </submittedName>
</protein>
<proteinExistence type="predicted"/>
<evidence type="ECO:0000313" key="2">
    <source>
        <dbReference type="Proteomes" id="UP000002191"/>
    </source>
</evidence>
<dbReference type="HOGENOM" id="CLU_3167186_0_0_7"/>
<keyword evidence="2" id="KW-1185">Reference proteome</keyword>
<sequence length="47" mass="4930">MSTPVTEVVNFFESSVIPPGGYRYQSLSAKALEKPLAAISAAVLAMS</sequence>